<feature type="compositionally biased region" description="Basic residues" evidence="1">
    <location>
        <begin position="19"/>
        <end position="34"/>
    </location>
</feature>
<feature type="region of interest" description="Disordered" evidence="1">
    <location>
        <begin position="1"/>
        <end position="34"/>
    </location>
</feature>
<feature type="compositionally biased region" description="Basic and acidic residues" evidence="1">
    <location>
        <begin position="8"/>
        <end position="18"/>
    </location>
</feature>
<accession>A0AAV4UWE3</accession>
<gene>
    <name evidence="2" type="ORF">CEXT_8611</name>
</gene>
<evidence type="ECO:0000313" key="3">
    <source>
        <dbReference type="Proteomes" id="UP001054945"/>
    </source>
</evidence>
<feature type="non-terminal residue" evidence="2">
    <location>
        <position position="1"/>
    </location>
</feature>
<dbReference type="AlphaFoldDB" id="A0AAV4UWE3"/>
<keyword evidence="3" id="KW-1185">Reference proteome</keyword>
<comment type="caution">
    <text evidence="2">The sequence shown here is derived from an EMBL/GenBank/DDBJ whole genome shotgun (WGS) entry which is preliminary data.</text>
</comment>
<sequence>DKRNSGRCNERRRAEAARRGKKTSRYRTMTPKKI</sequence>
<reference evidence="2 3" key="1">
    <citation type="submission" date="2021-06" db="EMBL/GenBank/DDBJ databases">
        <title>Caerostris extrusa draft genome.</title>
        <authorList>
            <person name="Kono N."/>
            <person name="Arakawa K."/>
        </authorList>
    </citation>
    <scope>NUCLEOTIDE SEQUENCE [LARGE SCALE GENOMIC DNA]</scope>
</reference>
<name>A0AAV4UWE3_CAEEX</name>
<evidence type="ECO:0000256" key="1">
    <source>
        <dbReference type="SAM" id="MobiDB-lite"/>
    </source>
</evidence>
<protein>
    <submittedName>
        <fullName evidence="2">Uncharacterized protein</fullName>
    </submittedName>
</protein>
<dbReference type="Proteomes" id="UP001054945">
    <property type="component" value="Unassembled WGS sequence"/>
</dbReference>
<proteinExistence type="predicted"/>
<organism evidence="2 3">
    <name type="scientific">Caerostris extrusa</name>
    <name type="common">Bark spider</name>
    <name type="synonym">Caerostris bankana</name>
    <dbReference type="NCBI Taxonomy" id="172846"/>
    <lineage>
        <taxon>Eukaryota</taxon>
        <taxon>Metazoa</taxon>
        <taxon>Ecdysozoa</taxon>
        <taxon>Arthropoda</taxon>
        <taxon>Chelicerata</taxon>
        <taxon>Arachnida</taxon>
        <taxon>Araneae</taxon>
        <taxon>Araneomorphae</taxon>
        <taxon>Entelegynae</taxon>
        <taxon>Araneoidea</taxon>
        <taxon>Araneidae</taxon>
        <taxon>Caerostris</taxon>
    </lineage>
</organism>
<evidence type="ECO:0000313" key="2">
    <source>
        <dbReference type="EMBL" id="GIY62024.1"/>
    </source>
</evidence>
<dbReference type="EMBL" id="BPLR01013566">
    <property type="protein sequence ID" value="GIY62024.1"/>
    <property type="molecule type" value="Genomic_DNA"/>
</dbReference>